<name>A0A1Q4HWH9_9MYCO</name>
<organism evidence="2 3">
    <name type="scientific">Mycobacterium paraffinicum</name>
    <dbReference type="NCBI Taxonomy" id="53378"/>
    <lineage>
        <taxon>Bacteria</taxon>
        <taxon>Bacillati</taxon>
        <taxon>Actinomycetota</taxon>
        <taxon>Actinomycetes</taxon>
        <taxon>Mycobacteriales</taxon>
        <taxon>Mycobacteriaceae</taxon>
        <taxon>Mycobacterium</taxon>
    </lineage>
</organism>
<gene>
    <name evidence="2" type="ORF">BRW65_09465</name>
</gene>
<dbReference type="STRING" id="53378.BRW65_09465"/>
<proteinExistence type="predicted"/>
<evidence type="ECO:0000256" key="1">
    <source>
        <dbReference type="SAM" id="MobiDB-lite"/>
    </source>
</evidence>
<dbReference type="RefSeq" id="WP_073873957.1">
    <property type="nucleotide sequence ID" value="NZ_MPNT01000007.1"/>
</dbReference>
<feature type="region of interest" description="Disordered" evidence="1">
    <location>
        <begin position="204"/>
        <end position="274"/>
    </location>
</feature>
<feature type="compositionally biased region" description="Basic and acidic residues" evidence="1">
    <location>
        <begin position="218"/>
        <end position="274"/>
    </location>
</feature>
<evidence type="ECO:0000313" key="2">
    <source>
        <dbReference type="EMBL" id="OJZ74054.1"/>
    </source>
</evidence>
<keyword evidence="3" id="KW-1185">Reference proteome</keyword>
<accession>A0A1Q4HWH9</accession>
<feature type="region of interest" description="Disordered" evidence="1">
    <location>
        <begin position="161"/>
        <end position="189"/>
    </location>
</feature>
<evidence type="ECO:0000313" key="3">
    <source>
        <dbReference type="Proteomes" id="UP000186438"/>
    </source>
</evidence>
<dbReference type="OrthoDB" id="3541690at2"/>
<dbReference type="EMBL" id="MPNT01000007">
    <property type="protein sequence ID" value="OJZ74054.1"/>
    <property type="molecule type" value="Genomic_DNA"/>
</dbReference>
<dbReference type="Proteomes" id="UP000186438">
    <property type="component" value="Unassembled WGS sequence"/>
</dbReference>
<dbReference type="AlphaFoldDB" id="A0A1Q4HWH9"/>
<sequence length="274" mass="30065">MADDELDSLFWAPPKEFTAERARLTAAAKRRGDDAAAKRISSCNKPTTAAWIVNRLALRHRDTAERLAELGDELRAAHAAMDGARIRELSARQHRLIDELTRAAFHAADVKQPSSTMRDDITSTLQAAIAEPEVRQRLGRLARPEQWSGFGDFGAATTVATASARTAKSNEPAAKSRPRPAKRSMRDAAAQRRLEKLTAAVTAAERKGAEADAALAARRAERDAARERRDEARAALRTAERELERAEAGYDRAKRAGRAAEEAVREAKAQLRRG</sequence>
<reference evidence="2 3" key="1">
    <citation type="submission" date="2016-11" db="EMBL/GenBank/DDBJ databases">
        <title>Genome sequences of unsequenced Mycobacteria.</title>
        <authorList>
            <person name="Greninger A.L."/>
            <person name="Fang F."/>
            <person name="Jerome K.R."/>
        </authorList>
    </citation>
    <scope>NUCLEOTIDE SEQUENCE [LARGE SCALE GENOMIC DNA]</scope>
    <source>
        <strain evidence="2 3">M11</strain>
    </source>
</reference>
<comment type="caution">
    <text evidence="2">The sequence shown here is derived from an EMBL/GenBank/DDBJ whole genome shotgun (WGS) entry which is preliminary data.</text>
</comment>
<protein>
    <submittedName>
        <fullName evidence="2">Uncharacterized protein</fullName>
    </submittedName>
</protein>